<keyword evidence="4" id="KW-1185">Reference proteome</keyword>
<dbReference type="Pfam" id="PF03713">
    <property type="entry name" value="DUF305"/>
    <property type="match status" value="1"/>
</dbReference>
<keyword evidence="1" id="KW-0812">Transmembrane</keyword>
<evidence type="ECO:0000256" key="1">
    <source>
        <dbReference type="SAM" id="Phobius"/>
    </source>
</evidence>
<feature type="transmembrane region" description="Helical" evidence="1">
    <location>
        <begin position="48"/>
        <end position="70"/>
    </location>
</feature>
<feature type="transmembrane region" description="Helical" evidence="1">
    <location>
        <begin position="12"/>
        <end position="33"/>
    </location>
</feature>
<keyword evidence="1" id="KW-1133">Transmembrane helix</keyword>
<accession>A0A0G9MV13</accession>
<dbReference type="RefSeq" id="WP_047004187.1">
    <property type="nucleotide sequence ID" value="NZ_LBHB01000002.1"/>
</dbReference>
<dbReference type="Proteomes" id="UP000053464">
    <property type="component" value="Unassembled WGS sequence"/>
</dbReference>
<reference evidence="3 4" key="1">
    <citation type="submission" date="2015-04" db="EMBL/GenBank/DDBJ databases">
        <title>The draft genome sequence of Erythrobacter luteus KA37.</title>
        <authorList>
            <person name="Zhuang L."/>
            <person name="Liu Y."/>
            <person name="Shao Z."/>
        </authorList>
    </citation>
    <scope>NUCLEOTIDE SEQUENCE [LARGE SCALE GENOMIC DNA]</scope>
    <source>
        <strain evidence="3 4">KA37</strain>
    </source>
</reference>
<dbReference type="Gene3D" id="1.20.1260.10">
    <property type="match status" value="1"/>
</dbReference>
<dbReference type="EMBL" id="LBHB01000002">
    <property type="protein sequence ID" value="KLE34540.1"/>
    <property type="molecule type" value="Genomic_DNA"/>
</dbReference>
<evidence type="ECO:0000313" key="4">
    <source>
        <dbReference type="Proteomes" id="UP000053464"/>
    </source>
</evidence>
<dbReference type="InterPro" id="IPR005183">
    <property type="entry name" value="DUF305_CopM-like"/>
</dbReference>
<dbReference type="InterPro" id="IPR012347">
    <property type="entry name" value="Ferritin-like"/>
</dbReference>
<gene>
    <name evidence="3" type="ORF">AAW00_10025</name>
</gene>
<dbReference type="AlphaFoldDB" id="A0A0G9MV13"/>
<evidence type="ECO:0000313" key="3">
    <source>
        <dbReference type="EMBL" id="KLE34540.1"/>
    </source>
</evidence>
<dbReference type="STRING" id="1581420.AAW00_10025"/>
<organism evidence="3 4">
    <name type="scientific">Aurantiacibacter luteus</name>
    <dbReference type="NCBI Taxonomy" id="1581420"/>
    <lineage>
        <taxon>Bacteria</taxon>
        <taxon>Pseudomonadati</taxon>
        <taxon>Pseudomonadota</taxon>
        <taxon>Alphaproteobacteria</taxon>
        <taxon>Sphingomonadales</taxon>
        <taxon>Erythrobacteraceae</taxon>
        <taxon>Aurantiacibacter</taxon>
    </lineage>
</organism>
<evidence type="ECO:0000259" key="2">
    <source>
        <dbReference type="Pfam" id="PF03713"/>
    </source>
</evidence>
<feature type="domain" description="DUF305" evidence="2">
    <location>
        <begin position="102"/>
        <end position="163"/>
    </location>
</feature>
<feature type="transmembrane region" description="Helical" evidence="1">
    <location>
        <begin position="77"/>
        <end position="94"/>
    </location>
</feature>
<sequence length="187" mass="20970">MEDGGRQMHGGSYGRFMAMVGTSTLIMFGLMYLNTYTLDHVYFSETRFWMMFVMGSVMAVVMLAFMWGMYKNTAKNWIIVGVAVVVFALSLWLVRSQESVDDAEWMSAMIPHHSIAIMTSERAHISDKRVEALANSIITAQRKEIGEMEWLIDDIARNGKATTDAEAAARPIPQMEGWLNEDGGATP</sequence>
<dbReference type="PATRIC" id="fig|1581420.6.peg.2056"/>
<proteinExistence type="predicted"/>
<protein>
    <recommendedName>
        <fullName evidence="2">DUF305 domain-containing protein</fullName>
    </recommendedName>
</protein>
<name>A0A0G9MV13_9SPHN</name>
<comment type="caution">
    <text evidence="3">The sequence shown here is derived from an EMBL/GenBank/DDBJ whole genome shotgun (WGS) entry which is preliminary data.</text>
</comment>
<keyword evidence="1" id="KW-0472">Membrane</keyword>